<comment type="caution">
    <text evidence="2">The sequence shown here is derived from an EMBL/GenBank/DDBJ whole genome shotgun (WGS) entry which is preliminary data.</text>
</comment>
<organism evidence="2 3">
    <name type="scientific">Liparis tanakae</name>
    <name type="common">Tanaka's snailfish</name>
    <dbReference type="NCBI Taxonomy" id="230148"/>
    <lineage>
        <taxon>Eukaryota</taxon>
        <taxon>Metazoa</taxon>
        <taxon>Chordata</taxon>
        <taxon>Craniata</taxon>
        <taxon>Vertebrata</taxon>
        <taxon>Euteleostomi</taxon>
        <taxon>Actinopterygii</taxon>
        <taxon>Neopterygii</taxon>
        <taxon>Teleostei</taxon>
        <taxon>Neoteleostei</taxon>
        <taxon>Acanthomorphata</taxon>
        <taxon>Eupercaria</taxon>
        <taxon>Perciformes</taxon>
        <taxon>Cottioidei</taxon>
        <taxon>Cottales</taxon>
        <taxon>Liparidae</taxon>
        <taxon>Liparis</taxon>
    </lineage>
</organism>
<evidence type="ECO:0000256" key="1">
    <source>
        <dbReference type="SAM" id="MobiDB-lite"/>
    </source>
</evidence>
<feature type="region of interest" description="Disordered" evidence="1">
    <location>
        <begin position="1"/>
        <end position="70"/>
    </location>
</feature>
<accession>A0A4Z2EI36</accession>
<dbReference type="EMBL" id="SRLO01006851">
    <property type="protein sequence ID" value="TNN28483.1"/>
    <property type="molecule type" value="Genomic_DNA"/>
</dbReference>
<keyword evidence="3" id="KW-1185">Reference proteome</keyword>
<evidence type="ECO:0000313" key="3">
    <source>
        <dbReference type="Proteomes" id="UP000314294"/>
    </source>
</evidence>
<sequence>MAAVLPPSGSISGRSGPAPRDPATCQETTGNTPESWRPPDGFCENTRHQSGGRGDRKVGGSETETQTAGL</sequence>
<feature type="compositionally biased region" description="Polar residues" evidence="1">
    <location>
        <begin position="25"/>
        <end position="34"/>
    </location>
</feature>
<dbReference type="Proteomes" id="UP000314294">
    <property type="component" value="Unassembled WGS sequence"/>
</dbReference>
<reference evidence="2 3" key="1">
    <citation type="submission" date="2019-03" db="EMBL/GenBank/DDBJ databases">
        <title>First draft genome of Liparis tanakae, snailfish: a comprehensive survey of snailfish specific genes.</title>
        <authorList>
            <person name="Kim W."/>
            <person name="Song I."/>
            <person name="Jeong J.-H."/>
            <person name="Kim D."/>
            <person name="Kim S."/>
            <person name="Ryu S."/>
            <person name="Song J.Y."/>
            <person name="Lee S.K."/>
        </authorList>
    </citation>
    <scope>NUCLEOTIDE SEQUENCE [LARGE SCALE GENOMIC DNA]</scope>
    <source>
        <tissue evidence="2">Muscle</tissue>
    </source>
</reference>
<feature type="compositionally biased region" description="Low complexity" evidence="1">
    <location>
        <begin position="1"/>
        <end position="18"/>
    </location>
</feature>
<name>A0A4Z2EI36_9TELE</name>
<gene>
    <name evidence="2" type="ORF">EYF80_061369</name>
</gene>
<dbReference type="AlphaFoldDB" id="A0A4Z2EI36"/>
<proteinExistence type="predicted"/>
<protein>
    <submittedName>
        <fullName evidence="2">Uncharacterized protein</fullName>
    </submittedName>
</protein>
<evidence type="ECO:0000313" key="2">
    <source>
        <dbReference type="EMBL" id="TNN28483.1"/>
    </source>
</evidence>